<accession>D7CSQ6</accession>
<reference evidence="3" key="1">
    <citation type="submission" date="2010-05" db="EMBL/GenBank/DDBJ databases">
        <title>The complete genome of Truepera radiovictris DSM 17093.</title>
        <authorList>
            <consortium name="US DOE Joint Genome Institute (JGI-PGF)"/>
            <person name="Lucas S."/>
            <person name="Copeland A."/>
            <person name="Lapidus A."/>
            <person name="Glavina del Rio T."/>
            <person name="Dalin E."/>
            <person name="Tice H."/>
            <person name="Bruce D."/>
            <person name="Goodwin L."/>
            <person name="Pitluck S."/>
            <person name="Kyrpides N."/>
            <person name="Mavromatis K."/>
            <person name="Ovchinnikova G."/>
            <person name="Munk A.C."/>
            <person name="Detter J.C."/>
            <person name="Han C."/>
            <person name="Tapia R."/>
            <person name="Land M."/>
            <person name="Hauser L."/>
            <person name="Markowitz V."/>
            <person name="Cheng J.-F."/>
            <person name="Hugenholtz P."/>
            <person name="Woyke T."/>
            <person name="Wu D."/>
            <person name="Tindall B."/>
            <person name="Pomrenke H.G."/>
            <person name="Brambilla E."/>
            <person name="Klenk H.-P."/>
            <person name="Eisen J.A."/>
        </authorList>
    </citation>
    <scope>NUCLEOTIDE SEQUENCE [LARGE SCALE GENOMIC DNA]</scope>
    <source>
        <strain evidence="3">DSM 17093 / CIP 108686 / LMG 22925 / RQ-24</strain>
    </source>
</reference>
<sequence length="329" mass="34612">MNTFRAFRVTKEGETFRRGVQELSPETLPEHPVTVEVHYSSLNYKDALSATGNPGVTKRYPHTPGIDAAGRVLSSADPRFRPGDEVIVTSYDLGMNTPGGFGERIRVPAEWVVPLPSGLSVRDAMVLGTAGLTAGLCLEALLERGLKPEDGPVVVTGASGGVGSVAVALLAHLGFETLASTGTEAAHAWLKALGAAAILPREELAEPSERPLLKGRFAGAVDTVGGETLSNVVKSLRPRAAAAACGLVGGPELSLTVFPFILRGVSLLGIDSAECPMPLRRRVWEKLAGPWKVDLSSITDEITLEDLDAKIDAILAGRTQGRVLVRVAA</sequence>
<dbReference type="STRING" id="649638.Trad_0536"/>
<dbReference type="InterPro" id="IPR036291">
    <property type="entry name" value="NAD(P)-bd_dom_sf"/>
</dbReference>
<dbReference type="PANTHER" id="PTHR43677:SF1">
    <property type="entry name" value="ACRYLYL-COA REDUCTASE ACUI-RELATED"/>
    <property type="match status" value="1"/>
</dbReference>
<dbReference type="SUPFAM" id="SSF51735">
    <property type="entry name" value="NAD(P)-binding Rossmann-fold domains"/>
    <property type="match status" value="1"/>
</dbReference>
<keyword evidence="3" id="KW-1185">Reference proteome</keyword>
<dbReference type="CDD" id="cd05280">
    <property type="entry name" value="MDR_yhdh_yhfp"/>
    <property type="match status" value="1"/>
</dbReference>
<protein>
    <submittedName>
        <fullName evidence="2">Quinone oxidoreductase, YhdH/YhfP family</fullName>
    </submittedName>
</protein>
<feature type="domain" description="Rhodanese" evidence="1">
    <location>
        <begin position="138"/>
        <end position="198"/>
    </location>
</feature>
<dbReference type="AlphaFoldDB" id="D7CSQ6"/>
<dbReference type="InterPro" id="IPR020843">
    <property type="entry name" value="ER"/>
</dbReference>
<dbReference type="PANTHER" id="PTHR43677">
    <property type="entry name" value="SHORT-CHAIN DEHYDROGENASE/REDUCTASE"/>
    <property type="match status" value="1"/>
</dbReference>
<evidence type="ECO:0000313" key="2">
    <source>
        <dbReference type="EMBL" id="ADI13673.1"/>
    </source>
</evidence>
<dbReference type="RefSeq" id="WP_013177053.1">
    <property type="nucleotide sequence ID" value="NC_014221.1"/>
</dbReference>
<dbReference type="Pfam" id="PF08240">
    <property type="entry name" value="ADH_N"/>
    <property type="match status" value="1"/>
</dbReference>
<dbReference type="SMART" id="SM00829">
    <property type="entry name" value="PKS_ER"/>
    <property type="match status" value="1"/>
</dbReference>
<dbReference type="NCBIfam" id="TIGR02823">
    <property type="entry name" value="oxido_YhdH"/>
    <property type="match status" value="1"/>
</dbReference>
<dbReference type="Gene3D" id="3.90.180.10">
    <property type="entry name" value="Medium-chain alcohol dehydrogenases, catalytic domain"/>
    <property type="match status" value="1"/>
</dbReference>
<dbReference type="GO" id="GO:0043957">
    <property type="term" value="F:acryloyl-CoA reductase (NADPH) activity"/>
    <property type="evidence" value="ECO:0007669"/>
    <property type="project" value="TreeGrafter"/>
</dbReference>
<dbReference type="PROSITE" id="PS50206">
    <property type="entry name" value="RHODANESE_3"/>
    <property type="match status" value="1"/>
</dbReference>
<organism evidence="2 3">
    <name type="scientific">Truepera radiovictrix (strain DSM 17093 / CIP 108686 / LMG 22925 / RQ-24)</name>
    <dbReference type="NCBI Taxonomy" id="649638"/>
    <lineage>
        <taxon>Bacteria</taxon>
        <taxon>Thermotogati</taxon>
        <taxon>Deinococcota</taxon>
        <taxon>Deinococci</taxon>
        <taxon>Trueperales</taxon>
        <taxon>Trueperaceae</taxon>
        <taxon>Truepera</taxon>
    </lineage>
</organism>
<dbReference type="Proteomes" id="UP000000379">
    <property type="component" value="Chromosome"/>
</dbReference>
<evidence type="ECO:0000313" key="3">
    <source>
        <dbReference type="Proteomes" id="UP000000379"/>
    </source>
</evidence>
<proteinExistence type="predicted"/>
<dbReference type="InterPro" id="IPR014188">
    <property type="entry name" value="Acrylyl-CoA_reductase_AcuI"/>
</dbReference>
<dbReference type="Gene3D" id="3.40.50.720">
    <property type="entry name" value="NAD(P)-binding Rossmann-like Domain"/>
    <property type="match status" value="1"/>
</dbReference>
<dbReference type="Pfam" id="PF00107">
    <property type="entry name" value="ADH_zinc_N"/>
    <property type="match status" value="1"/>
</dbReference>
<dbReference type="EMBL" id="CP002049">
    <property type="protein sequence ID" value="ADI13673.1"/>
    <property type="molecule type" value="Genomic_DNA"/>
</dbReference>
<dbReference type="HOGENOM" id="CLU_026673_26_3_0"/>
<evidence type="ECO:0000259" key="1">
    <source>
        <dbReference type="PROSITE" id="PS50206"/>
    </source>
</evidence>
<dbReference type="InterPro" id="IPR011032">
    <property type="entry name" value="GroES-like_sf"/>
</dbReference>
<dbReference type="InterPro" id="IPR051397">
    <property type="entry name" value="Zn-ADH-like_protein"/>
</dbReference>
<dbReference type="InterPro" id="IPR013154">
    <property type="entry name" value="ADH-like_N"/>
</dbReference>
<dbReference type="InterPro" id="IPR001763">
    <property type="entry name" value="Rhodanese-like_dom"/>
</dbReference>
<dbReference type="InterPro" id="IPR013149">
    <property type="entry name" value="ADH-like_C"/>
</dbReference>
<reference evidence="2 3" key="2">
    <citation type="journal article" date="2011" name="Stand. Genomic Sci.">
        <title>Complete genome sequence of Truepera radiovictrix type strain (RQ-24).</title>
        <authorList>
            <person name="Ivanova N."/>
            <person name="Rohde C."/>
            <person name="Munk C."/>
            <person name="Nolan M."/>
            <person name="Lucas S."/>
            <person name="Del Rio T.G."/>
            <person name="Tice H."/>
            <person name="Deshpande S."/>
            <person name="Cheng J.F."/>
            <person name="Tapia R."/>
            <person name="Han C."/>
            <person name="Goodwin L."/>
            <person name="Pitluck S."/>
            <person name="Liolios K."/>
            <person name="Mavromatis K."/>
            <person name="Mikhailova N."/>
            <person name="Pati A."/>
            <person name="Chen A."/>
            <person name="Palaniappan K."/>
            <person name="Land M."/>
            <person name="Hauser L."/>
            <person name="Chang Y.J."/>
            <person name="Jeffries C.D."/>
            <person name="Brambilla E."/>
            <person name="Rohde M."/>
            <person name="Goker M."/>
            <person name="Tindall B.J."/>
            <person name="Woyke T."/>
            <person name="Bristow J."/>
            <person name="Eisen J.A."/>
            <person name="Markowitz V."/>
            <person name="Hugenholtz P."/>
            <person name="Kyrpides N.C."/>
            <person name="Klenk H.P."/>
            <person name="Lapidus A."/>
        </authorList>
    </citation>
    <scope>NUCLEOTIDE SEQUENCE [LARGE SCALE GENOMIC DNA]</scope>
    <source>
        <strain evidence="3">DSM 17093 / CIP 108686 / LMG 22925 / RQ-24</strain>
    </source>
</reference>
<gene>
    <name evidence="2" type="ordered locus">Trad_0536</name>
</gene>
<name>D7CSQ6_TRURR</name>
<dbReference type="KEGG" id="tra:Trad_0536"/>
<dbReference type="OrthoDB" id="9782155at2"/>
<dbReference type="SUPFAM" id="SSF50129">
    <property type="entry name" value="GroES-like"/>
    <property type="match status" value="1"/>
</dbReference>
<dbReference type="eggNOG" id="COG0604">
    <property type="taxonomic scope" value="Bacteria"/>
</dbReference>